<evidence type="ECO:0000313" key="3">
    <source>
        <dbReference type="Proteomes" id="UP001281410"/>
    </source>
</evidence>
<comment type="caution">
    <text evidence="2">The sequence shown here is derived from an EMBL/GenBank/DDBJ whole genome shotgun (WGS) entry which is preliminary data.</text>
</comment>
<feature type="compositionally biased region" description="Polar residues" evidence="1">
    <location>
        <begin position="33"/>
        <end position="52"/>
    </location>
</feature>
<evidence type="ECO:0000313" key="2">
    <source>
        <dbReference type="EMBL" id="KAK3207097.1"/>
    </source>
</evidence>
<keyword evidence="3" id="KW-1185">Reference proteome</keyword>
<dbReference type="AlphaFoldDB" id="A0AAE0AB31"/>
<gene>
    <name evidence="2" type="ORF">Dsin_021143</name>
</gene>
<organism evidence="2 3">
    <name type="scientific">Dipteronia sinensis</name>
    <dbReference type="NCBI Taxonomy" id="43782"/>
    <lineage>
        <taxon>Eukaryota</taxon>
        <taxon>Viridiplantae</taxon>
        <taxon>Streptophyta</taxon>
        <taxon>Embryophyta</taxon>
        <taxon>Tracheophyta</taxon>
        <taxon>Spermatophyta</taxon>
        <taxon>Magnoliopsida</taxon>
        <taxon>eudicotyledons</taxon>
        <taxon>Gunneridae</taxon>
        <taxon>Pentapetalae</taxon>
        <taxon>rosids</taxon>
        <taxon>malvids</taxon>
        <taxon>Sapindales</taxon>
        <taxon>Sapindaceae</taxon>
        <taxon>Hippocastanoideae</taxon>
        <taxon>Acereae</taxon>
        <taxon>Dipteronia</taxon>
    </lineage>
</organism>
<dbReference type="Proteomes" id="UP001281410">
    <property type="component" value="Unassembled WGS sequence"/>
</dbReference>
<proteinExistence type="predicted"/>
<reference evidence="2" key="1">
    <citation type="journal article" date="2023" name="Plant J.">
        <title>Genome sequences and population genomics provide insights into the demographic history, inbreeding, and mutation load of two 'living fossil' tree species of Dipteronia.</title>
        <authorList>
            <person name="Feng Y."/>
            <person name="Comes H.P."/>
            <person name="Chen J."/>
            <person name="Zhu S."/>
            <person name="Lu R."/>
            <person name="Zhang X."/>
            <person name="Li P."/>
            <person name="Qiu J."/>
            <person name="Olsen K.M."/>
            <person name="Qiu Y."/>
        </authorList>
    </citation>
    <scope>NUCLEOTIDE SEQUENCE</scope>
    <source>
        <strain evidence="2">NBL</strain>
    </source>
</reference>
<evidence type="ECO:0000256" key="1">
    <source>
        <dbReference type="SAM" id="MobiDB-lite"/>
    </source>
</evidence>
<sequence>MATQDDETSNGWPLGIEIMNMRLSSNGGGHTGCSGSVKMSRSRSKQSVESVTCDGETNQSLLAYKRKKNKLTFIHM</sequence>
<dbReference type="EMBL" id="JANJYJ010000006">
    <property type="protein sequence ID" value="KAK3207097.1"/>
    <property type="molecule type" value="Genomic_DNA"/>
</dbReference>
<name>A0AAE0AB31_9ROSI</name>
<protein>
    <submittedName>
        <fullName evidence="2">Uncharacterized protein</fullName>
    </submittedName>
</protein>
<accession>A0AAE0AB31</accession>
<feature type="region of interest" description="Disordered" evidence="1">
    <location>
        <begin position="23"/>
        <end position="52"/>
    </location>
</feature>